<name>A0A1G9XCT4_9FIRM</name>
<proteinExistence type="predicted"/>
<dbReference type="Proteomes" id="UP000199309">
    <property type="component" value="Unassembled WGS sequence"/>
</dbReference>
<evidence type="ECO:0000313" key="1">
    <source>
        <dbReference type="EMBL" id="SDM94507.1"/>
    </source>
</evidence>
<accession>A0A1G9XCT4</accession>
<dbReference type="EMBL" id="FNHQ01000017">
    <property type="protein sequence ID" value="SDM94507.1"/>
    <property type="molecule type" value="Genomic_DNA"/>
</dbReference>
<dbReference type="RefSeq" id="WP_091650853.1">
    <property type="nucleotide sequence ID" value="NZ_FNHQ01000017.1"/>
</dbReference>
<dbReference type="OrthoDB" id="3034763at2"/>
<gene>
    <name evidence="1" type="ORF">SAMN05660299_01811</name>
</gene>
<evidence type="ECO:0000313" key="2">
    <source>
        <dbReference type="Proteomes" id="UP000199309"/>
    </source>
</evidence>
<sequence length="97" mass="11260">MSIFKVIAHTDSNNNGYIQYDTETKELTICLHDLEKEKQVREYLTKEKAMHRYVGLSTFETISAAPVSSLENLKLALGYIWLDLDVHIDWSRPTEEI</sequence>
<dbReference type="STRING" id="349095.SAMN05660299_01811"/>
<reference evidence="1 2" key="1">
    <citation type="submission" date="2016-10" db="EMBL/GenBank/DDBJ databases">
        <authorList>
            <person name="de Groot N.N."/>
        </authorList>
    </citation>
    <scope>NUCLEOTIDE SEQUENCE [LARGE SCALE GENOMIC DNA]</scope>
    <source>
        <strain evidence="1 2">DSM 16981</strain>
    </source>
</reference>
<dbReference type="AlphaFoldDB" id="A0A1G9XCT4"/>
<keyword evidence="2" id="KW-1185">Reference proteome</keyword>
<protein>
    <submittedName>
        <fullName evidence="1">Uncharacterized protein</fullName>
    </submittedName>
</protein>
<organism evidence="1 2">
    <name type="scientific">Megasphaera paucivorans</name>
    <dbReference type="NCBI Taxonomy" id="349095"/>
    <lineage>
        <taxon>Bacteria</taxon>
        <taxon>Bacillati</taxon>
        <taxon>Bacillota</taxon>
        <taxon>Negativicutes</taxon>
        <taxon>Veillonellales</taxon>
        <taxon>Veillonellaceae</taxon>
        <taxon>Megasphaera</taxon>
    </lineage>
</organism>